<evidence type="ECO:0000313" key="1">
    <source>
        <dbReference type="EMBL" id="VAW28722.1"/>
    </source>
</evidence>
<dbReference type="AlphaFoldDB" id="A0A3B0UQX2"/>
<reference evidence="1" key="1">
    <citation type="submission" date="2018-06" db="EMBL/GenBank/DDBJ databases">
        <authorList>
            <person name="Zhirakovskaya E."/>
        </authorList>
    </citation>
    <scope>NUCLEOTIDE SEQUENCE</scope>
</reference>
<feature type="non-terminal residue" evidence="1">
    <location>
        <position position="1"/>
    </location>
</feature>
<dbReference type="SUPFAM" id="SSF48452">
    <property type="entry name" value="TPR-like"/>
    <property type="match status" value="1"/>
</dbReference>
<dbReference type="Pfam" id="PF13431">
    <property type="entry name" value="TPR_17"/>
    <property type="match status" value="1"/>
</dbReference>
<accession>A0A3B0UQX2</accession>
<gene>
    <name evidence="1" type="ORF">MNBD_BACTEROID06-1646</name>
</gene>
<dbReference type="EMBL" id="UOES01000445">
    <property type="protein sequence ID" value="VAW28722.1"/>
    <property type="molecule type" value="Genomic_DNA"/>
</dbReference>
<proteinExistence type="predicted"/>
<organism evidence="1">
    <name type="scientific">hydrothermal vent metagenome</name>
    <dbReference type="NCBI Taxonomy" id="652676"/>
    <lineage>
        <taxon>unclassified sequences</taxon>
        <taxon>metagenomes</taxon>
        <taxon>ecological metagenomes</taxon>
    </lineage>
</organism>
<protein>
    <submittedName>
        <fullName evidence="1">Uncharacterized protein</fullName>
    </submittedName>
</protein>
<dbReference type="SMART" id="SM00028">
    <property type="entry name" value="TPR"/>
    <property type="match status" value="2"/>
</dbReference>
<dbReference type="InterPro" id="IPR019734">
    <property type="entry name" value="TPR_rpt"/>
</dbReference>
<dbReference type="Gene3D" id="1.25.40.10">
    <property type="entry name" value="Tetratricopeptide repeat domain"/>
    <property type="match status" value="1"/>
</dbReference>
<dbReference type="InterPro" id="IPR011990">
    <property type="entry name" value="TPR-like_helical_dom_sf"/>
</dbReference>
<name>A0A3B0UQX2_9ZZZZ</name>
<sequence length="108" mass="12480">QLGPIYLNQMQQYNEALKIYSYLLLDEVNNTEDYYNRAVSYQYLGKHTLALADLLTILKDDPYNGKILFQLGRSYLALGQQEKACEYLRFAKKQGININPADFTKACD</sequence>